<keyword evidence="4" id="KW-0720">Serine protease</keyword>
<keyword evidence="5" id="KW-0224">Dipeptidase</keyword>
<dbReference type="Proteomes" id="UP000567922">
    <property type="component" value="Unassembled WGS sequence"/>
</dbReference>
<dbReference type="EC" id="3.4.13.21" evidence="5"/>
<keyword evidence="3 5" id="KW-0378">Hydrolase</keyword>
<dbReference type="Pfam" id="PF03575">
    <property type="entry name" value="Peptidase_S51"/>
    <property type="match status" value="1"/>
</dbReference>
<gene>
    <name evidence="5" type="ORF">FHU29_000575</name>
</gene>
<comment type="similarity">
    <text evidence="1">Belongs to the peptidase S51 family.</text>
</comment>
<organism evidence="5 6">
    <name type="scientific">Hoyosella altamirensis</name>
    <dbReference type="NCBI Taxonomy" id="616997"/>
    <lineage>
        <taxon>Bacteria</taxon>
        <taxon>Bacillati</taxon>
        <taxon>Actinomycetota</taxon>
        <taxon>Actinomycetes</taxon>
        <taxon>Mycobacteriales</taxon>
        <taxon>Hoyosellaceae</taxon>
        <taxon>Hoyosella</taxon>
    </lineage>
</organism>
<dbReference type="SUPFAM" id="SSF52317">
    <property type="entry name" value="Class I glutamine amidotransferase-like"/>
    <property type="match status" value="1"/>
</dbReference>
<name>A0A839RJF8_9ACTN</name>
<proteinExistence type="inferred from homology"/>
<dbReference type="PANTHER" id="PTHR20842:SF0">
    <property type="entry name" value="ALPHA-ASPARTYL DIPEPTIDASE"/>
    <property type="match status" value="1"/>
</dbReference>
<keyword evidence="6" id="KW-1185">Reference proteome</keyword>
<accession>A0A839RJF8</accession>
<dbReference type="GO" id="GO:0006508">
    <property type="term" value="P:proteolysis"/>
    <property type="evidence" value="ECO:0007669"/>
    <property type="project" value="UniProtKB-KW"/>
</dbReference>
<dbReference type="EMBL" id="JACHWS010000001">
    <property type="protein sequence ID" value="MBB3036141.1"/>
    <property type="molecule type" value="Genomic_DNA"/>
</dbReference>
<dbReference type="InterPro" id="IPR029062">
    <property type="entry name" value="Class_I_gatase-like"/>
</dbReference>
<evidence type="ECO:0000256" key="4">
    <source>
        <dbReference type="ARBA" id="ARBA00022825"/>
    </source>
</evidence>
<dbReference type="GO" id="GO:0008236">
    <property type="term" value="F:serine-type peptidase activity"/>
    <property type="evidence" value="ECO:0007669"/>
    <property type="project" value="UniProtKB-KW"/>
</dbReference>
<evidence type="ECO:0000313" key="6">
    <source>
        <dbReference type="Proteomes" id="UP000567922"/>
    </source>
</evidence>
<dbReference type="PANTHER" id="PTHR20842">
    <property type="entry name" value="PROTEASE S51 ALPHA-ASPARTYL DIPEPTIDASE"/>
    <property type="match status" value="1"/>
</dbReference>
<keyword evidence="2" id="KW-0645">Protease</keyword>
<comment type="caution">
    <text evidence="5">The sequence shown here is derived from an EMBL/GenBank/DDBJ whole genome shotgun (WGS) entry which is preliminary data.</text>
</comment>
<dbReference type="Gene3D" id="3.40.50.880">
    <property type="match status" value="1"/>
</dbReference>
<evidence type="ECO:0000256" key="1">
    <source>
        <dbReference type="ARBA" id="ARBA00006534"/>
    </source>
</evidence>
<dbReference type="InterPro" id="IPR005320">
    <property type="entry name" value="Peptidase_S51"/>
</dbReference>
<reference evidence="5 6" key="1">
    <citation type="submission" date="2020-08" db="EMBL/GenBank/DDBJ databases">
        <title>Sequencing the genomes of 1000 actinobacteria strains.</title>
        <authorList>
            <person name="Klenk H.-P."/>
        </authorList>
    </citation>
    <scope>NUCLEOTIDE SEQUENCE [LARGE SCALE GENOMIC DNA]</scope>
    <source>
        <strain evidence="5 6">DSM 45258</strain>
    </source>
</reference>
<dbReference type="AlphaFoldDB" id="A0A839RJF8"/>
<dbReference type="RefSeq" id="WP_064439768.1">
    <property type="nucleotide sequence ID" value="NZ_JACHWS010000001.1"/>
</dbReference>
<evidence type="ECO:0000256" key="3">
    <source>
        <dbReference type="ARBA" id="ARBA00022801"/>
    </source>
</evidence>
<protein>
    <submittedName>
        <fullName evidence="5">Dipeptidase E</fullName>
        <ecNumber evidence="5">3.4.13.21</ecNumber>
    </submittedName>
</protein>
<dbReference type="GO" id="GO:0016805">
    <property type="term" value="F:dipeptidase activity"/>
    <property type="evidence" value="ECO:0007669"/>
    <property type="project" value="UniProtKB-KW"/>
</dbReference>
<sequence>MRLFLASYRLGPDPGALKRLCAPPCRVGVIANAADGWPSAARDWAVTSEFTMLRPLGYEPEEIDLRGFTSAPNETLEHLRTFPLIWVRGGNTFVLRARMAQSGADVALQELVSTGAIAYGGYSAGACILSPTLRGLELFDDPADVPLVCAAAPIWDGLGIVTFQIVPHYQSEGHEHPERVDELIHRYTREGVDFRTLRDSEVLTIVTD</sequence>
<evidence type="ECO:0000256" key="2">
    <source>
        <dbReference type="ARBA" id="ARBA00022670"/>
    </source>
</evidence>
<evidence type="ECO:0000313" key="5">
    <source>
        <dbReference type="EMBL" id="MBB3036141.1"/>
    </source>
</evidence>